<sequence length="460" mass="51712">MKYSFLAIPVVLFISISCQGPQSEEAMLFDSLEKLPSVLVNDASSFSLGNENILLSGKQQELTLETIQLFSGFTAAVKTETESICLDNPVDITKYPFASKQHFQLENDGLEVNQLQFISKDKLGITLLYSIKNVDKSPKNIQFLFQANTDLKPSILMDSSFGSNAADQIIFDEITGIFTAKDEANNWFAVWGTSTDFSMSQNNSDCAGEVSTFGASAGFEITLELAANEERIIPVFIAGSDQGEFTAIETFADLRDGLFSDWDENFALIDSLYSTSKISIPEQEIQEAYEWSKYEFGLFQVGKDIVNGLESEEGWKYQMLEDFSKQYVEKIDKEVFYSQNDLIQVDYQSVQPLLLDLLGIQADLESRVTYIRPNLPKEWKEASIENLWIDDNKINISISSDTDLITVEITQTQKKAGLSIELPEEYSKVKVLGKEVSNDTKDGYRRILMTGDHVKIEAKK</sequence>
<dbReference type="Proteomes" id="UP000321935">
    <property type="component" value="Unassembled WGS sequence"/>
</dbReference>
<protein>
    <submittedName>
        <fullName evidence="1">Uncharacterized protein</fullName>
    </submittedName>
</protein>
<accession>A0A5C7B0L0</accession>
<dbReference type="EMBL" id="VORW01000001">
    <property type="protein sequence ID" value="TXE14656.1"/>
    <property type="molecule type" value="Genomic_DNA"/>
</dbReference>
<comment type="caution">
    <text evidence="1">The sequence shown here is derived from an EMBL/GenBank/DDBJ whole genome shotgun (WGS) entry which is preliminary data.</text>
</comment>
<evidence type="ECO:0000313" key="2">
    <source>
        <dbReference type="Proteomes" id="UP000321935"/>
    </source>
</evidence>
<dbReference type="PROSITE" id="PS51257">
    <property type="entry name" value="PROKAR_LIPOPROTEIN"/>
    <property type="match status" value="1"/>
</dbReference>
<organism evidence="1 2">
    <name type="scientific">Algoriphagus aquimarinus</name>
    <dbReference type="NCBI Taxonomy" id="237018"/>
    <lineage>
        <taxon>Bacteria</taxon>
        <taxon>Pseudomonadati</taxon>
        <taxon>Bacteroidota</taxon>
        <taxon>Cytophagia</taxon>
        <taxon>Cytophagales</taxon>
        <taxon>Cyclobacteriaceae</taxon>
        <taxon>Algoriphagus</taxon>
    </lineage>
</organism>
<evidence type="ECO:0000313" key="1">
    <source>
        <dbReference type="EMBL" id="TXE14656.1"/>
    </source>
</evidence>
<dbReference type="AlphaFoldDB" id="A0A5C7B0L0"/>
<dbReference type="OrthoDB" id="49490at2"/>
<name>A0A5C7B0L0_9BACT</name>
<dbReference type="RefSeq" id="WP_146914852.1">
    <property type="nucleotide sequence ID" value="NZ_VORW01000001.1"/>
</dbReference>
<proteinExistence type="predicted"/>
<gene>
    <name evidence="1" type="ORF">ESV85_03555</name>
</gene>
<reference evidence="1 2" key="1">
    <citation type="submission" date="2019-08" db="EMBL/GenBank/DDBJ databases">
        <title>Genomes sequence of Algoriphagus aquimarinus ACAM450.</title>
        <authorList>
            <person name="Bowman J.P."/>
        </authorList>
    </citation>
    <scope>NUCLEOTIDE SEQUENCE [LARGE SCALE GENOMIC DNA]</scope>
    <source>
        <strain evidence="1 2">ACAM 450</strain>
    </source>
</reference>